<evidence type="ECO:0000259" key="15">
    <source>
        <dbReference type="Pfam" id="PF06280"/>
    </source>
</evidence>
<feature type="signal peptide" evidence="13">
    <location>
        <begin position="1"/>
        <end position="23"/>
    </location>
</feature>
<comment type="similarity">
    <text evidence="2 10 11">Belongs to the peptidase S8 family.</text>
</comment>
<dbReference type="AlphaFoldDB" id="A0A9P9F1D2"/>
<evidence type="ECO:0000256" key="7">
    <source>
        <dbReference type="ARBA" id="ARBA00022801"/>
    </source>
</evidence>
<dbReference type="PROSITE" id="PS00136">
    <property type="entry name" value="SUBTILASE_ASP"/>
    <property type="match status" value="1"/>
</dbReference>
<evidence type="ECO:0000259" key="16">
    <source>
        <dbReference type="Pfam" id="PF17961"/>
    </source>
</evidence>
<evidence type="ECO:0000256" key="4">
    <source>
        <dbReference type="ARBA" id="ARBA00022525"/>
    </source>
</evidence>
<keyword evidence="18" id="KW-1185">Reference proteome</keyword>
<evidence type="ECO:0000256" key="10">
    <source>
        <dbReference type="PROSITE-ProRule" id="PRU01240"/>
    </source>
</evidence>
<evidence type="ECO:0000256" key="13">
    <source>
        <dbReference type="SAM" id="SignalP"/>
    </source>
</evidence>
<evidence type="ECO:0000256" key="8">
    <source>
        <dbReference type="ARBA" id="ARBA00022825"/>
    </source>
</evidence>
<name>A0A9P9F1D2_9HYPO</name>
<keyword evidence="3" id="KW-0134">Cell wall</keyword>
<dbReference type="InterPro" id="IPR015500">
    <property type="entry name" value="Peptidase_S8_subtilisin-rel"/>
</dbReference>
<feature type="region of interest" description="Disordered" evidence="12">
    <location>
        <begin position="872"/>
        <end position="918"/>
    </location>
</feature>
<keyword evidence="7 10" id="KW-0378">Hydrolase</keyword>
<gene>
    <name evidence="17" type="ORF">B0J13DRAFT_438947</name>
</gene>
<evidence type="ECO:0000256" key="1">
    <source>
        <dbReference type="ARBA" id="ARBA00004168"/>
    </source>
</evidence>
<reference evidence="17" key="1">
    <citation type="journal article" date="2021" name="Nat. Commun.">
        <title>Genetic determinants of endophytism in the Arabidopsis root mycobiome.</title>
        <authorList>
            <person name="Mesny F."/>
            <person name="Miyauchi S."/>
            <person name="Thiergart T."/>
            <person name="Pickel B."/>
            <person name="Atanasova L."/>
            <person name="Karlsson M."/>
            <person name="Huettel B."/>
            <person name="Barry K.W."/>
            <person name="Haridas S."/>
            <person name="Chen C."/>
            <person name="Bauer D."/>
            <person name="Andreopoulos W."/>
            <person name="Pangilinan J."/>
            <person name="LaButti K."/>
            <person name="Riley R."/>
            <person name="Lipzen A."/>
            <person name="Clum A."/>
            <person name="Drula E."/>
            <person name="Henrissat B."/>
            <person name="Kohler A."/>
            <person name="Grigoriev I.V."/>
            <person name="Martin F.M."/>
            <person name="Hacquard S."/>
        </authorList>
    </citation>
    <scope>NUCLEOTIDE SEQUENCE</scope>
    <source>
        <strain evidence="17">MPI-CAGE-AT-0021</strain>
    </source>
</reference>
<dbReference type="Gene3D" id="3.40.50.200">
    <property type="entry name" value="Peptidase S8/S53 domain"/>
    <property type="match status" value="2"/>
</dbReference>
<comment type="subcellular location">
    <subcellularLocation>
        <location evidence="1">Secreted</location>
        <location evidence="1">Cell wall</location>
        <topology evidence="1">Peptidoglycan-anchor</topology>
    </subcellularLocation>
</comment>
<dbReference type="Pfam" id="PF00082">
    <property type="entry name" value="Peptidase_S8"/>
    <property type="match status" value="1"/>
</dbReference>
<dbReference type="GO" id="GO:0016020">
    <property type="term" value="C:membrane"/>
    <property type="evidence" value="ECO:0007669"/>
    <property type="project" value="InterPro"/>
</dbReference>
<evidence type="ECO:0000256" key="5">
    <source>
        <dbReference type="ARBA" id="ARBA00022670"/>
    </source>
</evidence>
<dbReference type="InterPro" id="IPR023827">
    <property type="entry name" value="Peptidase_S8_Asp-AS"/>
</dbReference>
<feature type="compositionally biased region" description="Low complexity" evidence="12">
    <location>
        <begin position="872"/>
        <end position="912"/>
    </location>
</feature>
<evidence type="ECO:0000256" key="2">
    <source>
        <dbReference type="ARBA" id="ARBA00011073"/>
    </source>
</evidence>
<dbReference type="Gene3D" id="2.60.40.1280">
    <property type="match status" value="1"/>
</dbReference>
<sequence>MLVCLPSLQTIAIGLTLVPRSWAWDRDSLAASRDQASALGSAIVPGRYIVEFEGGSALGQRDVRRRADSVISDLESQGYDVNIKEDYSSISSRFQGVSIQISNDQEGTLVELKDTSGVADAWPVEFITLGVDFDTSNPSPKWNPHITTRVDELHKRGIKGKGQRVCIIDSGVDSSHPALSGRIAGGKNMLDDTTNLEDCNGHGTFVSSVVVGSNNDFSGVAPEAEVYMYKIFGCDSSTSNDIVLKGILAADADDCDIVSLSLGGDNGYSGSFLSRVASTVAKDRLVIIAAGNSGEMGIFYASSPASGRGVVSVASVNAKQVLGWPATILSSGGDSFDLSYVTPDGQKLNESTAVPLSLDSGDSCNPKEYGSGGEAIAVRRGVCFPVKQYNTLSSTGFGYYLIFDSYNQGVFYMSDVINTNPSVQLFAVTQAAVGDWLKEQISAGHNLTLVVEANAETAASESDFPAGGQLSSFTSWGPTFENDFSPKIAAPGGAVYGAFPDNTFAIASGTSFSTPYIAGIAALYFAHVKKDAAEFSRRISSTAALLPSYSQSEENLVSEIAPLAQQGAGLVDAVKLIDYTIVLMSESHISLNDTDNRIDTHVIQLRNTGSSQVTFKISHVAASSVQARDEYLYPYEYFPPLLDVAGSIEAPESITIPAGATKELQVTINSPENLEFNSGVVWSGKIVLEGSNGEFLAVPYMGVEASTYNWTPLEGSPLAFRYDSGSGYLYPIDWEGKAYKPAELDSPEIYFALRYGTYEFSIDLVGADWTKEDFAYPLSAESGANKWFGSVRTQPDAFGSYTNFPSQYPVRFNNVGFNTFQCFSNGTDIPSGRYRILSRALRMFGNPKNPSDWQLFLSDPFSVQYGDDPITSSGSTVATSSTDSSTQTAAGASTTTGTSETTDTPASTTESAWATPTSVPGVTKTLRAISDPTGIVDAFADISLRRQGVSSGDIYDPSDWMELHVQMSIPTRLRAGSVASFALPSEIVDVAENDYVQASSGLVGSASFDQATGLYSITFNDWAEWHSDITGDFYLYCKFAKEFQTGLEAGTYFVEIATPGKTFYPPVYYRAVDRTKVYERKSVDMIGDQQVFYFNIEVPGQVGPWKSVTFAGSHASDDDGFLCTETTVEIGTRFDLGNQIIESRNVTAESVKRCQVKTFKALYSSEIVEDEVLAFNVANMLGQWNAWTISFSYSLAIELTNGSTIGYDLRTLSYDRFAR</sequence>
<dbReference type="InterPro" id="IPR023828">
    <property type="entry name" value="Peptidase_S8_Ser-AS"/>
</dbReference>
<protein>
    <submittedName>
        <fullName evidence="17">Uncharacterized protein</fullName>
    </submittedName>
</protein>
<organism evidence="17 18">
    <name type="scientific">Dactylonectria estremocensis</name>
    <dbReference type="NCBI Taxonomy" id="1079267"/>
    <lineage>
        <taxon>Eukaryota</taxon>
        <taxon>Fungi</taxon>
        <taxon>Dikarya</taxon>
        <taxon>Ascomycota</taxon>
        <taxon>Pezizomycotina</taxon>
        <taxon>Sordariomycetes</taxon>
        <taxon>Hypocreomycetidae</taxon>
        <taxon>Hypocreales</taxon>
        <taxon>Nectriaceae</taxon>
        <taxon>Dactylonectria</taxon>
    </lineage>
</organism>
<feature type="domain" description="Peptidase S8/S53" evidence="14">
    <location>
        <begin position="160"/>
        <end position="543"/>
    </location>
</feature>
<dbReference type="InterPro" id="IPR010435">
    <property type="entry name" value="C5a/SBT2-like_Fn3"/>
</dbReference>
<comment type="caution">
    <text evidence="17">The sequence shown here is derived from an EMBL/GenBank/DDBJ whole genome shotgun (WGS) entry which is preliminary data.</text>
</comment>
<evidence type="ECO:0000256" key="11">
    <source>
        <dbReference type="RuleBase" id="RU003355"/>
    </source>
</evidence>
<dbReference type="InterPro" id="IPR050131">
    <property type="entry name" value="Peptidase_S8_subtilisin-like"/>
</dbReference>
<dbReference type="GO" id="GO:0004252">
    <property type="term" value="F:serine-type endopeptidase activity"/>
    <property type="evidence" value="ECO:0007669"/>
    <property type="project" value="UniProtKB-UniRule"/>
</dbReference>
<dbReference type="InterPro" id="IPR008966">
    <property type="entry name" value="Adhesion_dom_sf"/>
</dbReference>
<feature type="domain" description="C5a peptidase/Subtilisin-like protease SBT2-like Fn3-like" evidence="15">
    <location>
        <begin position="589"/>
        <end position="701"/>
    </location>
</feature>
<evidence type="ECO:0000313" key="18">
    <source>
        <dbReference type="Proteomes" id="UP000717696"/>
    </source>
</evidence>
<dbReference type="GO" id="GO:0007155">
    <property type="term" value="P:cell adhesion"/>
    <property type="evidence" value="ECO:0007669"/>
    <property type="project" value="InterPro"/>
</dbReference>
<dbReference type="PANTHER" id="PTHR43806:SF66">
    <property type="entry name" value="SERIN ENDOPEPTIDASE"/>
    <property type="match status" value="1"/>
</dbReference>
<evidence type="ECO:0000256" key="9">
    <source>
        <dbReference type="PIRSR" id="PIRSR615500-1"/>
    </source>
</evidence>
<dbReference type="InterPro" id="IPR022398">
    <property type="entry name" value="Peptidase_S8_His-AS"/>
</dbReference>
<feature type="active site" description="Charge relay system" evidence="9 10">
    <location>
        <position position="511"/>
    </location>
</feature>
<dbReference type="EMBL" id="JAGMUU010000005">
    <property type="protein sequence ID" value="KAH7151670.1"/>
    <property type="molecule type" value="Genomic_DNA"/>
</dbReference>
<keyword evidence="6 13" id="KW-0732">Signal</keyword>
<feature type="active site" description="Charge relay system" evidence="9 10">
    <location>
        <position position="169"/>
    </location>
</feature>
<evidence type="ECO:0000256" key="12">
    <source>
        <dbReference type="SAM" id="MobiDB-lite"/>
    </source>
</evidence>
<dbReference type="InterPro" id="IPR000209">
    <property type="entry name" value="Peptidase_S8/S53_dom"/>
</dbReference>
<evidence type="ECO:0000256" key="6">
    <source>
        <dbReference type="ARBA" id="ARBA00022729"/>
    </source>
</evidence>
<dbReference type="InterPro" id="IPR036852">
    <property type="entry name" value="Peptidase_S8/S53_dom_sf"/>
</dbReference>
<feature type="chain" id="PRO_5040357566" evidence="13">
    <location>
        <begin position="24"/>
        <end position="1219"/>
    </location>
</feature>
<dbReference type="GO" id="GO:0006508">
    <property type="term" value="P:proteolysis"/>
    <property type="evidence" value="ECO:0007669"/>
    <property type="project" value="UniProtKB-KW"/>
</dbReference>
<keyword evidence="5 10" id="KW-0645">Protease</keyword>
<accession>A0A9P9F1D2</accession>
<keyword evidence="4" id="KW-0964">Secreted</keyword>
<dbReference type="PROSITE" id="PS00137">
    <property type="entry name" value="SUBTILASE_HIS"/>
    <property type="match status" value="1"/>
</dbReference>
<keyword evidence="8 10" id="KW-0720">Serine protease</keyword>
<evidence type="ECO:0000256" key="3">
    <source>
        <dbReference type="ARBA" id="ARBA00022512"/>
    </source>
</evidence>
<feature type="active site" description="Charge relay system" evidence="9 10">
    <location>
        <position position="202"/>
    </location>
</feature>
<dbReference type="Proteomes" id="UP000717696">
    <property type="component" value="Unassembled WGS sequence"/>
</dbReference>
<dbReference type="PROSITE" id="PS00138">
    <property type="entry name" value="SUBTILASE_SER"/>
    <property type="match status" value="1"/>
</dbReference>
<proteinExistence type="inferred from homology"/>
<dbReference type="OrthoDB" id="10256524at2759"/>
<dbReference type="Pfam" id="PF06280">
    <property type="entry name" value="fn3_5"/>
    <property type="match status" value="1"/>
</dbReference>
<dbReference type="PRINTS" id="PR00723">
    <property type="entry name" value="SUBTILISIN"/>
</dbReference>
<evidence type="ECO:0000313" key="17">
    <source>
        <dbReference type="EMBL" id="KAH7151670.1"/>
    </source>
</evidence>
<evidence type="ECO:0000259" key="14">
    <source>
        <dbReference type="Pfam" id="PF00082"/>
    </source>
</evidence>
<dbReference type="PROSITE" id="PS51892">
    <property type="entry name" value="SUBTILASE"/>
    <property type="match status" value="1"/>
</dbReference>
<dbReference type="Pfam" id="PF17961">
    <property type="entry name" value="Big_8"/>
    <property type="match status" value="1"/>
</dbReference>
<dbReference type="SUPFAM" id="SSF49401">
    <property type="entry name" value="Bacterial adhesins"/>
    <property type="match status" value="1"/>
</dbReference>
<dbReference type="InterPro" id="IPR011252">
    <property type="entry name" value="Fibrogen-bd_dom1"/>
</dbReference>
<dbReference type="PANTHER" id="PTHR43806">
    <property type="entry name" value="PEPTIDASE S8"/>
    <property type="match status" value="1"/>
</dbReference>
<feature type="domain" description="SDR-like Ig" evidence="16">
    <location>
        <begin position="958"/>
        <end position="1042"/>
    </location>
</feature>
<feature type="non-terminal residue" evidence="17">
    <location>
        <position position="1219"/>
    </location>
</feature>
<dbReference type="InterPro" id="IPR041171">
    <property type="entry name" value="SDR_Ig"/>
</dbReference>
<dbReference type="SUPFAM" id="SSF52743">
    <property type="entry name" value="Subtilisin-like"/>
    <property type="match status" value="1"/>
</dbReference>